<dbReference type="AlphaFoldDB" id="A0AA97I712"/>
<feature type="chain" id="PRO_5041699169" evidence="1">
    <location>
        <begin position="26"/>
        <end position="540"/>
    </location>
</feature>
<evidence type="ECO:0000256" key="1">
    <source>
        <dbReference type="SAM" id="SignalP"/>
    </source>
</evidence>
<dbReference type="InterPro" id="IPR030678">
    <property type="entry name" value="Peptide/Ni-bd"/>
</dbReference>
<dbReference type="PANTHER" id="PTHR30290">
    <property type="entry name" value="PERIPLASMIC BINDING COMPONENT OF ABC TRANSPORTER"/>
    <property type="match status" value="1"/>
</dbReference>
<dbReference type="InterPro" id="IPR039424">
    <property type="entry name" value="SBP_5"/>
</dbReference>
<dbReference type="GO" id="GO:0042597">
    <property type="term" value="C:periplasmic space"/>
    <property type="evidence" value="ECO:0007669"/>
    <property type="project" value="UniProtKB-ARBA"/>
</dbReference>
<dbReference type="PIRSF" id="PIRSF002741">
    <property type="entry name" value="MppA"/>
    <property type="match status" value="1"/>
</dbReference>
<sequence length="540" mass="56847">MRIPRRLPAALALAASAALILSSCAAQEQSAPAATSDGSPVDGGELVVAIGNDPVSLNPSGTGSGNDTWNVNRQIVDSLLYQNPETQALEPWLAESYEVSDDATTFTFHLRDDVTFSDGTPLTAEVVRGTFDDIVAAGAASQNGASLLVGYEETVVVDEHTAEVRFAKPNAAFPNSVASVTLGIVGAATFDTAYEERADGSAVVGSGPFVVDHYTKDVETVLTARDDYAWAPEAFGNDGAPHLDEVTFQVVPEPSVRTGGLVSGQFDAVTGVQPSDQSQVQDAGLTLVDRVNPGLSFGLSVNVARPAVSDVAVREAIAAAIDPQVVVDTALNELYSVADSSLSSTTPAYASQAERFAYDPEHAAALLDEAGWEEGSDGVREKDGEPLEILLLWSTNNSTNQTVVELVQQQLAQVGIGVELVSGTVPEVVERQASGDFDLSWGNLSRADGDVLRTTFSSATTRLGIDDPELDALLQEQLAVTGDERDAVLADVQERIASQYYQIPVHELTSVIGTQLAVHGLQFGADSRLDSLAGTWKDAE</sequence>
<keyword evidence="1" id="KW-0732">Signal</keyword>
<dbReference type="GO" id="GO:0043190">
    <property type="term" value="C:ATP-binding cassette (ABC) transporter complex"/>
    <property type="evidence" value="ECO:0007669"/>
    <property type="project" value="InterPro"/>
</dbReference>
<dbReference type="Gene3D" id="3.10.105.10">
    <property type="entry name" value="Dipeptide-binding Protein, Domain 3"/>
    <property type="match status" value="1"/>
</dbReference>
<feature type="domain" description="Solute-binding protein family 5" evidence="2">
    <location>
        <begin position="89"/>
        <end position="450"/>
    </location>
</feature>
<dbReference type="KEGG" id="mbet:N8K70_00560"/>
<dbReference type="GO" id="GO:1904680">
    <property type="term" value="F:peptide transmembrane transporter activity"/>
    <property type="evidence" value="ECO:0007669"/>
    <property type="project" value="TreeGrafter"/>
</dbReference>
<dbReference type="SUPFAM" id="SSF53850">
    <property type="entry name" value="Periplasmic binding protein-like II"/>
    <property type="match status" value="1"/>
</dbReference>
<dbReference type="Pfam" id="PF00496">
    <property type="entry name" value="SBP_bac_5"/>
    <property type="match status" value="1"/>
</dbReference>
<evidence type="ECO:0000259" key="2">
    <source>
        <dbReference type="Pfam" id="PF00496"/>
    </source>
</evidence>
<dbReference type="InterPro" id="IPR000914">
    <property type="entry name" value="SBP_5_dom"/>
</dbReference>
<dbReference type="GO" id="GO:0015833">
    <property type="term" value="P:peptide transport"/>
    <property type="evidence" value="ECO:0007669"/>
    <property type="project" value="TreeGrafter"/>
</dbReference>
<keyword evidence="4" id="KW-1185">Reference proteome</keyword>
<organism evidence="3 4">
    <name type="scientific">Microbacterium betulae</name>
    <dbReference type="NCBI Taxonomy" id="2981139"/>
    <lineage>
        <taxon>Bacteria</taxon>
        <taxon>Bacillati</taxon>
        <taxon>Actinomycetota</taxon>
        <taxon>Actinomycetes</taxon>
        <taxon>Micrococcales</taxon>
        <taxon>Microbacteriaceae</taxon>
        <taxon>Microbacterium</taxon>
    </lineage>
</organism>
<dbReference type="CDD" id="cd08492">
    <property type="entry name" value="PBP2_NikA_DppA_OppA_like_15"/>
    <property type="match status" value="1"/>
</dbReference>
<dbReference type="PROSITE" id="PS51257">
    <property type="entry name" value="PROKAR_LIPOPROTEIN"/>
    <property type="match status" value="1"/>
</dbReference>
<dbReference type="EMBL" id="CP118157">
    <property type="protein sequence ID" value="WOF23192.1"/>
    <property type="molecule type" value="Genomic_DNA"/>
</dbReference>
<dbReference type="Proteomes" id="UP001305498">
    <property type="component" value="Chromosome"/>
</dbReference>
<protein>
    <submittedName>
        <fullName evidence="3">ABC transporter substrate-binding protein</fullName>
    </submittedName>
</protein>
<name>A0AA97I712_9MICO</name>
<dbReference type="Gene3D" id="3.40.190.10">
    <property type="entry name" value="Periplasmic binding protein-like II"/>
    <property type="match status" value="1"/>
</dbReference>
<proteinExistence type="predicted"/>
<evidence type="ECO:0000313" key="3">
    <source>
        <dbReference type="EMBL" id="WOF23192.1"/>
    </source>
</evidence>
<accession>A0AA97I712</accession>
<gene>
    <name evidence="3" type="ORF">N8K70_00560</name>
</gene>
<dbReference type="RefSeq" id="WP_317139663.1">
    <property type="nucleotide sequence ID" value="NZ_CP118157.1"/>
</dbReference>
<evidence type="ECO:0000313" key="4">
    <source>
        <dbReference type="Proteomes" id="UP001305498"/>
    </source>
</evidence>
<reference evidence="3 4" key="1">
    <citation type="submission" date="2023-02" db="EMBL/GenBank/DDBJ databases">
        <title>Microbacterium betulae sp. nov., isolated from birch wood.</title>
        <authorList>
            <person name="Pasciak M."/>
            <person name="Pawlik K.J."/>
            <person name="Martynowski D."/>
            <person name="Laczmanski L."/>
            <person name="Ciekot J."/>
            <person name="Szponar B."/>
            <person name="Wojcik-Fatla A."/>
            <person name="Mackiewicz B."/>
            <person name="Farian E."/>
            <person name="Cholewa G."/>
            <person name="Cholewa A."/>
            <person name="Dutkiewicz J."/>
        </authorList>
    </citation>
    <scope>NUCLEOTIDE SEQUENCE [LARGE SCALE GENOMIC DNA]</scope>
    <source>
        <strain evidence="3 4">AB</strain>
    </source>
</reference>
<feature type="signal peptide" evidence="1">
    <location>
        <begin position="1"/>
        <end position="25"/>
    </location>
</feature>